<dbReference type="EMBL" id="ML995827">
    <property type="protein sequence ID" value="KAF2770287.1"/>
    <property type="molecule type" value="Genomic_DNA"/>
</dbReference>
<dbReference type="Pfam" id="PF00370">
    <property type="entry name" value="FGGY_N"/>
    <property type="match status" value="1"/>
</dbReference>
<organism evidence="10 11">
    <name type="scientific">Teratosphaeria nubilosa</name>
    <dbReference type="NCBI Taxonomy" id="161662"/>
    <lineage>
        <taxon>Eukaryota</taxon>
        <taxon>Fungi</taxon>
        <taxon>Dikarya</taxon>
        <taxon>Ascomycota</taxon>
        <taxon>Pezizomycotina</taxon>
        <taxon>Dothideomycetes</taxon>
        <taxon>Dothideomycetidae</taxon>
        <taxon>Mycosphaerellales</taxon>
        <taxon>Teratosphaeriaceae</taxon>
        <taxon>Teratosphaeria</taxon>
    </lineage>
</organism>
<protein>
    <recommendedName>
        <fullName evidence="7">Xylulose kinase</fullName>
        <ecNumber evidence="7">2.7.1.17</ecNumber>
    </recommendedName>
</protein>
<dbReference type="GO" id="GO:0005524">
    <property type="term" value="F:ATP binding"/>
    <property type="evidence" value="ECO:0007669"/>
    <property type="project" value="UniProtKB-UniRule"/>
</dbReference>
<dbReference type="FunFam" id="3.30.420.40:FF:000118">
    <property type="entry name" value="Xylulose kinase 2"/>
    <property type="match status" value="1"/>
</dbReference>
<dbReference type="Proteomes" id="UP000799436">
    <property type="component" value="Unassembled WGS sequence"/>
</dbReference>
<dbReference type="Pfam" id="PF02782">
    <property type="entry name" value="FGGY_C"/>
    <property type="match status" value="1"/>
</dbReference>
<dbReference type="GO" id="GO:0042732">
    <property type="term" value="P:D-xylose metabolic process"/>
    <property type="evidence" value="ECO:0007669"/>
    <property type="project" value="UniProtKB-UniRule"/>
</dbReference>
<evidence type="ECO:0000259" key="8">
    <source>
        <dbReference type="Pfam" id="PF00370"/>
    </source>
</evidence>
<dbReference type="AlphaFoldDB" id="A0A6G1LBM8"/>
<dbReference type="PANTHER" id="PTHR10196:SF57">
    <property type="entry name" value="XYLULOSE KINASE"/>
    <property type="match status" value="1"/>
</dbReference>
<dbReference type="InterPro" id="IPR042024">
    <property type="entry name" value="D-XK_euk"/>
</dbReference>
<evidence type="ECO:0000256" key="4">
    <source>
        <dbReference type="ARBA" id="ARBA00022777"/>
    </source>
</evidence>
<evidence type="ECO:0000313" key="11">
    <source>
        <dbReference type="Proteomes" id="UP000799436"/>
    </source>
</evidence>
<feature type="domain" description="Carbohydrate kinase FGGY N-terminal" evidence="8">
    <location>
        <begin position="144"/>
        <end position="248"/>
    </location>
</feature>
<name>A0A6G1LBM8_9PEZI</name>
<evidence type="ECO:0000256" key="7">
    <source>
        <dbReference type="RuleBase" id="RU367058"/>
    </source>
</evidence>
<dbReference type="EC" id="2.7.1.17" evidence="7"/>
<keyword evidence="4 7" id="KW-0418">Kinase</keyword>
<dbReference type="GO" id="GO:0005997">
    <property type="term" value="P:xylulose metabolic process"/>
    <property type="evidence" value="ECO:0007669"/>
    <property type="project" value="TreeGrafter"/>
</dbReference>
<dbReference type="InterPro" id="IPR018485">
    <property type="entry name" value="FGGY_C"/>
</dbReference>
<comment type="function">
    <text evidence="5 7">Highly specific D-xylulose kinase which participates in the catabolism of xylose. Xylose is a major component of hemicelluloses such as xylan. Most fungi utilize D-xylose via three enzymatic reactions, xylose reductase (XR), xylitol dehydrogenase (XDH), and xylulokinase, to form xylulose 5-phosphate, which enters pentose phosphate pathway.</text>
</comment>
<dbReference type="GO" id="GO:0004856">
    <property type="term" value="F:D-xylulokinase activity"/>
    <property type="evidence" value="ECO:0007669"/>
    <property type="project" value="UniProtKB-UniRule"/>
</dbReference>
<evidence type="ECO:0000256" key="6">
    <source>
        <dbReference type="ARBA" id="ARBA00048885"/>
    </source>
</evidence>
<dbReference type="CDD" id="cd07776">
    <property type="entry name" value="ASKHA_NBD_FGGY_SpXK-like"/>
    <property type="match status" value="1"/>
</dbReference>
<comment type="similarity">
    <text evidence="1 7">Belongs to the FGGY kinase family.</text>
</comment>
<keyword evidence="7" id="KW-0547">Nucleotide-binding</keyword>
<reference evidence="10" key="1">
    <citation type="journal article" date="2020" name="Stud. Mycol.">
        <title>101 Dothideomycetes genomes: a test case for predicting lifestyles and emergence of pathogens.</title>
        <authorList>
            <person name="Haridas S."/>
            <person name="Albert R."/>
            <person name="Binder M."/>
            <person name="Bloem J."/>
            <person name="Labutti K."/>
            <person name="Salamov A."/>
            <person name="Andreopoulos B."/>
            <person name="Baker S."/>
            <person name="Barry K."/>
            <person name="Bills G."/>
            <person name="Bluhm B."/>
            <person name="Cannon C."/>
            <person name="Castanera R."/>
            <person name="Culley D."/>
            <person name="Daum C."/>
            <person name="Ezra D."/>
            <person name="Gonzalez J."/>
            <person name="Henrissat B."/>
            <person name="Kuo A."/>
            <person name="Liang C."/>
            <person name="Lipzen A."/>
            <person name="Lutzoni F."/>
            <person name="Magnuson J."/>
            <person name="Mondo S."/>
            <person name="Nolan M."/>
            <person name="Ohm R."/>
            <person name="Pangilinan J."/>
            <person name="Park H.-J."/>
            <person name="Ramirez L."/>
            <person name="Alfaro M."/>
            <person name="Sun H."/>
            <person name="Tritt A."/>
            <person name="Yoshinaga Y."/>
            <person name="Zwiers L.-H."/>
            <person name="Turgeon B."/>
            <person name="Goodwin S."/>
            <person name="Spatafora J."/>
            <person name="Crous P."/>
            <person name="Grigoriev I."/>
        </authorList>
    </citation>
    <scope>NUCLEOTIDE SEQUENCE</scope>
    <source>
        <strain evidence="10">CBS 116005</strain>
    </source>
</reference>
<keyword evidence="7" id="KW-0067">ATP-binding</keyword>
<sequence>MAATGPLYMGFDLSTQQLKGICVDSKLVLQHEAKVDFDEDFKQKYGIDKGVLTNPQEGEVFAPPAMWLEAVNLVLDRLHQQGLDFSRVKGVSGAGMQHGTVFWSPKVEQLLSSLDPNKPLVDQLEPDWEHEGKGAFAHNMSPNWQDASTQQQCDAFDAQLGSPEKLAEVTGSKAHHRFSGPQILRYRTKYPEHYENTARISLVSSFLASVFLGKVAPIDCSDVTGMNLWDLNKGSYNESLLELAAGSKAKVAGLQQKLGQPSSDGYTSYGSISKYFVARYHFPSDCQIIPFTGDNPSTILALPLRAGDAMVSLGTSTTFLMSTQQYKPDPAYHFMNHPTTKNHYMFMLCYKNGGLARERVRDHLNNGTPTKDWTRFNDLATSTPPLSQPTDTAPMRLGLYFPRPEIVPNVPAGQWRYAYTPSTGALHALPSDFIPPDARNILESQFLSLRLRSASLVHPERNPHTGAPLPPQPKRVYLVGGGSANPAIAAIAGQVLGSVEGVYKLDIGGNACALGSAYKAVWGCERRAESFEEFIGARWDEGKFVRRVAEGYVEGGLFERYGRAVEGFGKMEEVVLEGRFICDAPFVRSPDRES</sequence>
<keyword evidence="11" id="KW-1185">Reference proteome</keyword>
<evidence type="ECO:0000256" key="1">
    <source>
        <dbReference type="ARBA" id="ARBA00009156"/>
    </source>
</evidence>
<evidence type="ECO:0000256" key="5">
    <source>
        <dbReference type="ARBA" id="ARBA00025184"/>
    </source>
</evidence>
<dbReference type="OrthoDB" id="1728974at2759"/>
<evidence type="ECO:0000256" key="2">
    <source>
        <dbReference type="ARBA" id="ARBA00022629"/>
    </source>
</evidence>
<evidence type="ECO:0000256" key="3">
    <source>
        <dbReference type="ARBA" id="ARBA00022679"/>
    </source>
</evidence>
<keyword evidence="2 7" id="KW-0859">Xylose metabolism</keyword>
<keyword evidence="3 7" id="KW-0808">Transferase</keyword>
<dbReference type="InterPro" id="IPR018484">
    <property type="entry name" value="FGGY_N"/>
</dbReference>
<accession>A0A6G1LBM8</accession>
<evidence type="ECO:0000259" key="9">
    <source>
        <dbReference type="Pfam" id="PF02782"/>
    </source>
</evidence>
<dbReference type="Gene3D" id="3.30.420.40">
    <property type="match status" value="2"/>
</dbReference>
<comment type="catalytic activity">
    <reaction evidence="6 7">
        <text>D-xylulose + ATP = D-xylulose 5-phosphate + ADP + H(+)</text>
        <dbReference type="Rhea" id="RHEA:10964"/>
        <dbReference type="ChEBI" id="CHEBI:15378"/>
        <dbReference type="ChEBI" id="CHEBI:17140"/>
        <dbReference type="ChEBI" id="CHEBI:30616"/>
        <dbReference type="ChEBI" id="CHEBI:57737"/>
        <dbReference type="ChEBI" id="CHEBI:456216"/>
        <dbReference type="EC" id="2.7.1.17"/>
    </reaction>
</comment>
<keyword evidence="7" id="KW-0119">Carbohydrate metabolism</keyword>
<dbReference type="GO" id="GO:0005829">
    <property type="term" value="C:cytosol"/>
    <property type="evidence" value="ECO:0007669"/>
    <property type="project" value="TreeGrafter"/>
</dbReference>
<evidence type="ECO:0000313" key="10">
    <source>
        <dbReference type="EMBL" id="KAF2770287.1"/>
    </source>
</evidence>
<gene>
    <name evidence="10" type="ORF">EJ03DRAFT_388933</name>
</gene>
<dbReference type="InterPro" id="IPR043129">
    <property type="entry name" value="ATPase_NBD"/>
</dbReference>
<dbReference type="PANTHER" id="PTHR10196">
    <property type="entry name" value="SUGAR KINASE"/>
    <property type="match status" value="1"/>
</dbReference>
<feature type="domain" description="Carbohydrate kinase FGGY C-terminal" evidence="9">
    <location>
        <begin position="309"/>
        <end position="523"/>
    </location>
</feature>
<dbReference type="SUPFAM" id="SSF53067">
    <property type="entry name" value="Actin-like ATPase domain"/>
    <property type="match status" value="2"/>
</dbReference>
<proteinExistence type="inferred from homology"/>